<dbReference type="PANTHER" id="PTHR46889">
    <property type="entry name" value="TRANSPOSASE INSF FOR INSERTION SEQUENCE IS3B-RELATED"/>
    <property type="match status" value="1"/>
</dbReference>
<dbReference type="GO" id="GO:0004803">
    <property type="term" value="F:transposase activity"/>
    <property type="evidence" value="ECO:0007669"/>
    <property type="project" value="InterPro"/>
</dbReference>
<dbReference type="InterPro" id="IPR048020">
    <property type="entry name" value="Transpos_IS3"/>
</dbReference>
<dbReference type="Pfam" id="PF01527">
    <property type="entry name" value="HTH_Tnp_1"/>
    <property type="match status" value="1"/>
</dbReference>
<dbReference type="InterPro" id="IPR012337">
    <property type="entry name" value="RNaseH-like_sf"/>
</dbReference>
<dbReference type="InterPro" id="IPR001584">
    <property type="entry name" value="Integrase_cat-core"/>
</dbReference>
<dbReference type="Pfam" id="PF13333">
    <property type="entry name" value="rve_2"/>
    <property type="match status" value="1"/>
</dbReference>
<gene>
    <name evidence="3" type="ORF">GJ688_19675</name>
</gene>
<dbReference type="InterPro" id="IPR002514">
    <property type="entry name" value="Transposase_8"/>
</dbReference>
<evidence type="ECO:0000313" key="4">
    <source>
        <dbReference type="Proteomes" id="UP000430670"/>
    </source>
</evidence>
<dbReference type="NCBIfam" id="NF033516">
    <property type="entry name" value="transpos_IS3"/>
    <property type="match status" value="1"/>
</dbReference>
<dbReference type="GO" id="GO:0015074">
    <property type="term" value="P:DNA integration"/>
    <property type="evidence" value="ECO:0007669"/>
    <property type="project" value="InterPro"/>
</dbReference>
<dbReference type="InterPro" id="IPR050900">
    <property type="entry name" value="Transposase_IS3/IS150/IS904"/>
</dbReference>
<dbReference type="GO" id="GO:0006313">
    <property type="term" value="P:DNA transposition"/>
    <property type="evidence" value="ECO:0007669"/>
    <property type="project" value="InterPro"/>
</dbReference>
<dbReference type="InterPro" id="IPR036397">
    <property type="entry name" value="RNaseH_sf"/>
</dbReference>
<dbReference type="PANTHER" id="PTHR46889:SF4">
    <property type="entry name" value="TRANSPOSASE INSO FOR INSERTION SEQUENCE ELEMENT IS911B-RELATED"/>
    <property type="match status" value="1"/>
</dbReference>
<dbReference type="SUPFAM" id="SSF53098">
    <property type="entry name" value="Ribonuclease H-like"/>
    <property type="match status" value="1"/>
</dbReference>
<comment type="caution">
    <text evidence="3">The sequence shown here is derived from an EMBL/GenBank/DDBJ whole genome shotgun (WGS) entry which is preliminary data.</text>
</comment>
<feature type="domain" description="Integrase catalytic" evidence="2">
    <location>
        <begin position="217"/>
        <end position="380"/>
    </location>
</feature>
<dbReference type="PROSITE" id="PS50994">
    <property type="entry name" value="INTEGRASE"/>
    <property type="match status" value="1"/>
</dbReference>
<dbReference type="Gene3D" id="1.10.10.60">
    <property type="entry name" value="Homeodomain-like"/>
    <property type="match status" value="1"/>
</dbReference>
<name>A0A6I3SPU1_HELMO</name>
<dbReference type="Pfam" id="PF13276">
    <property type="entry name" value="HTH_21"/>
    <property type="match status" value="1"/>
</dbReference>
<reference evidence="3 4" key="1">
    <citation type="submission" date="2019-11" db="EMBL/GenBank/DDBJ databases">
        <title>Whole-genome sequence of a the green, strictly anaerobic photosynthetic bacterium Heliobacillus mobilis DSM 6151.</title>
        <authorList>
            <person name="Kyndt J.A."/>
            <person name="Meyer T.E."/>
        </authorList>
    </citation>
    <scope>NUCLEOTIDE SEQUENCE [LARGE SCALE GENOMIC DNA]</scope>
    <source>
        <strain evidence="3 4">DSM 6151</strain>
    </source>
</reference>
<dbReference type="OrthoDB" id="9813957at2"/>
<dbReference type="Proteomes" id="UP000430670">
    <property type="component" value="Unassembled WGS sequence"/>
</dbReference>
<proteinExistence type="predicted"/>
<dbReference type="GO" id="GO:0003677">
    <property type="term" value="F:DNA binding"/>
    <property type="evidence" value="ECO:0007669"/>
    <property type="project" value="InterPro"/>
</dbReference>
<sequence length="386" mass="45037">MAKTGKRYSAEFKADTIRMITEKGRSVTSVAKDLGVSEQTIYRWMEGEKVKEHPDQARIIELESELKAAQRRILELEDSVTIPKKGHGTLRNATPEVRYRFIRDHRSEHPVKKMCQLFEVSRSNYYAWKNRKPSQRKQTDAQLVEAIKESHQASSGIYGVDKILADVREQQPCSRKRVHRLMRENGIRSIRLRKYKATTNSNHKLPVAENLLNQNFKVDAPNKVWVSDITYIPTEEGWSYVATVKDLFHKGIVGWAIGSTMTRELVIQALKSAIQRHRPTAGLIHHSDRGSQYCSKEYQALLSQHHMKASMSRKGNCYDNACAETFFSTMKNELIHLRRFKTRDEVREAIFEYIEIFYNRRRRHQSLDYMTPEAYLKQYINQRTAA</sequence>
<evidence type="ECO:0000256" key="1">
    <source>
        <dbReference type="ARBA" id="ARBA00002286"/>
    </source>
</evidence>
<dbReference type="AlphaFoldDB" id="A0A6I3SPU1"/>
<dbReference type="SUPFAM" id="SSF46689">
    <property type="entry name" value="Homeodomain-like"/>
    <property type="match status" value="1"/>
</dbReference>
<keyword evidence="4" id="KW-1185">Reference proteome</keyword>
<dbReference type="InterPro" id="IPR025948">
    <property type="entry name" value="HTH-like_dom"/>
</dbReference>
<dbReference type="InterPro" id="IPR009057">
    <property type="entry name" value="Homeodomain-like_sf"/>
</dbReference>
<dbReference type="Gene3D" id="3.30.420.10">
    <property type="entry name" value="Ribonuclease H-like superfamily/Ribonuclease H"/>
    <property type="match status" value="1"/>
</dbReference>
<dbReference type="Pfam" id="PF00665">
    <property type="entry name" value="rve"/>
    <property type="match status" value="1"/>
</dbReference>
<protein>
    <submittedName>
        <fullName evidence="3">IS3 family transposase</fullName>
    </submittedName>
</protein>
<evidence type="ECO:0000313" key="3">
    <source>
        <dbReference type="EMBL" id="MTV51080.1"/>
    </source>
</evidence>
<comment type="function">
    <text evidence="1">Involved in the transposition of the insertion sequence.</text>
</comment>
<accession>A0A6I3SPU1</accession>
<dbReference type="EMBL" id="WNKU01000085">
    <property type="protein sequence ID" value="MTV51080.1"/>
    <property type="molecule type" value="Genomic_DNA"/>
</dbReference>
<evidence type="ECO:0000259" key="2">
    <source>
        <dbReference type="PROSITE" id="PS50994"/>
    </source>
</evidence>
<organism evidence="3 4">
    <name type="scientific">Heliobacterium mobile</name>
    <name type="common">Heliobacillus mobilis</name>
    <dbReference type="NCBI Taxonomy" id="28064"/>
    <lineage>
        <taxon>Bacteria</taxon>
        <taxon>Bacillati</taxon>
        <taxon>Bacillota</taxon>
        <taxon>Clostridia</taxon>
        <taxon>Eubacteriales</taxon>
        <taxon>Heliobacteriaceae</taxon>
        <taxon>Heliobacterium</taxon>
    </lineage>
</organism>
<dbReference type="RefSeq" id="WP_155478158.1">
    <property type="nucleotide sequence ID" value="NZ_WNKU01000085.1"/>
</dbReference>